<dbReference type="PANTHER" id="PTHR40048">
    <property type="entry name" value="RHAMNOSYL O-METHYLTRANSFERASE"/>
    <property type="match status" value="1"/>
</dbReference>
<evidence type="ECO:0000313" key="3">
    <source>
        <dbReference type="EMBL" id="MDA0140006.1"/>
    </source>
</evidence>
<organism evidence="3 4">
    <name type="scientific">Solirubrobacter deserti</name>
    <dbReference type="NCBI Taxonomy" id="2282478"/>
    <lineage>
        <taxon>Bacteria</taxon>
        <taxon>Bacillati</taxon>
        <taxon>Actinomycetota</taxon>
        <taxon>Thermoleophilia</taxon>
        <taxon>Solirubrobacterales</taxon>
        <taxon>Solirubrobacteraceae</taxon>
        <taxon>Solirubrobacter</taxon>
    </lineage>
</organism>
<dbReference type="CDD" id="cd02440">
    <property type="entry name" value="AdoMet_MTases"/>
    <property type="match status" value="1"/>
</dbReference>
<accession>A0ABT4RN73</accession>
<gene>
    <name evidence="3" type="ORF">OJ962_21055</name>
</gene>
<keyword evidence="2" id="KW-0808">Transferase</keyword>
<dbReference type="EMBL" id="JAPCID010000032">
    <property type="protein sequence ID" value="MDA0140006.1"/>
    <property type="molecule type" value="Genomic_DNA"/>
</dbReference>
<proteinExistence type="predicted"/>
<sequence>MSGKLPPQVAVDLEAGELRDYWVRRAQQHTQDSYAGVNLSKFPEDLRVYEHLLWLAAPEVVVELGVQFGASSLWFRDRLATLTAYGRVQAPEVIGVELDTSLALPALEQADPGWSKTITLLEGDVRDPALAAQVTHLVRGRSVLIIEDSAHVYDTTRAALELYAPLVRPGGYMVVEDGCVDVEALRLEGWPRGVLPALRDWLATPAGSEFEVRRDLELYGVTCHPEGFLQRRS</sequence>
<protein>
    <submittedName>
        <fullName evidence="3">Cephalosporin hydroxylase family protein</fullName>
    </submittedName>
</protein>
<reference evidence="3" key="1">
    <citation type="submission" date="2022-10" db="EMBL/GenBank/DDBJ databases">
        <title>The WGS of Solirubrobacter sp. CPCC 204708.</title>
        <authorList>
            <person name="Jiang Z."/>
        </authorList>
    </citation>
    <scope>NUCLEOTIDE SEQUENCE</scope>
    <source>
        <strain evidence="3">CPCC 204708</strain>
    </source>
</reference>
<dbReference type="Gene3D" id="3.40.50.150">
    <property type="entry name" value="Vaccinia Virus protein VP39"/>
    <property type="match status" value="1"/>
</dbReference>
<dbReference type="Proteomes" id="UP001147700">
    <property type="component" value="Unassembled WGS sequence"/>
</dbReference>
<evidence type="ECO:0000313" key="4">
    <source>
        <dbReference type="Proteomes" id="UP001147700"/>
    </source>
</evidence>
<name>A0ABT4RN73_9ACTN</name>
<dbReference type="InterPro" id="IPR007072">
    <property type="entry name" value="RNMT_CmcI"/>
</dbReference>
<keyword evidence="1" id="KW-0489">Methyltransferase</keyword>
<dbReference type="PANTHER" id="PTHR40048:SF1">
    <property type="entry name" value="RHAMNOSYL O-METHYLTRANSFERASE"/>
    <property type="match status" value="1"/>
</dbReference>
<dbReference type="RefSeq" id="WP_202955013.1">
    <property type="nucleotide sequence ID" value="NZ_JAPCID010000032.1"/>
</dbReference>
<evidence type="ECO:0000256" key="1">
    <source>
        <dbReference type="ARBA" id="ARBA00022603"/>
    </source>
</evidence>
<dbReference type="InterPro" id="IPR029063">
    <property type="entry name" value="SAM-dependent_MTases_sf"/>
</dbReference>
<dbReference type="Pfam" id="PF04989">
    <property type="entry name" value="RMNT_CmcI"/>
    <property type="match status" value="1"/>
</dbReference>
<evidence type="ECO:0000256" key="2">
    <source>
        <dbReference type="ARBA" id="ARBA00022679"/>
    </source>
</evidence>
<comment type="caution">
    <text evidence="3">The sequence shown here is derived from an EMBL/GenBank/DDBJ whole genome shotgun (WGS) entry which is preliminary data.</text>
</comment>
<dbReference type="SUPFAM" id="SSF53335">
    <property type="entry name" value="S-adenosyl-L-methionine-dependent methyltransferases"/>
    <property type="match status" value="1"/>
</dbReference>
<keyword evidence="4" id="KW-1185">Reference proteome</keyword>